<protein>
    <submittedName>
        <fullName evidence="1">ACH96184.1 GrBNV gp83-like protein</fullName>
    </submittedName>
</protein>
<dbReference type="KEGG" id="vg:31079596"/>
<accession>A0A1S5VG15</accession>
<dbReference type="Proteomes" id="UP000204438">
    <property type="component" value="Segment"/>
</dbReference>
<dbReference type="OrthoDB" id="7525at10239"/>
<name>A0A1S5VG15_9VIRU</name>
<dbReference type="EMBL" id="KX130344">
    <property type="protein sequence ID" value="AQN78594.1"/>
    <property type="molecule type" value="Genomic_DNA"/>
</dbReference>
<organism evidence="1 2">
    <name type="scientific">Kallithea virus</name>
    <dbReference type="NCBI Taxonomy" id="1654582"/>
    <lineage>
        <taxon>Viruses</taxon>
        <taxon>Viruses incertae sedis</taxon>
        <taxon>Naldaviricetes</taxon>
        <taxon>Lefavirales</taxon>
        <taxon>Nudiviridae</taxon>
        <taxon>Alphanudivirus</taxon>
        <taxon>Alphanudivirus dromelanogasteris</taxon>
    </lineage>
</organism>
<evidence type="ECO:0000313" key="2">
    <source>
        <dbReference type="Proteomes" id="UP000204438"/>
    </source>
</evidence>
<evidence type="ECO:0000313" key="1">
    <source>
        <dbReference type="EMBL" id="AQN78594.1"/>
    </source>
</evidence>
<reference evidence="2" key="1">
    <citation type="submission" date="2016-04" db="EMBL/GenBank/DDBJ databases">
        <title>The complete genome of Kallithea virus.</title>
        <authorList>
            <consortium name="DrosEU Consortium"/>
            <person name="Obbard D.J."/>
            <person name="Serga S."/>
            <person name="Kozeretska I."/>
            <person name="Waldron F.M."/>
            <person name="Webster C.L."/>
            <person name="Staubach F."/>
        </authorList>
    </citation>
    <scope>NUCLEOTIDE SEQUENCE [LARGE SCALE GENOMIC DNA]</scope>
</reference>
<sequence>MSESKLQHLHPEIINYYKSIKANGLKSPKMENNEEFITTLDRVEDDFKIPFISTYVLINNAYRHELSSNRAKSIKQNIHAIREAKDVKIRTEVTAKVNKFEFIPSHFYTCSSKAIKVAVALFLRPAYTETLKRDFIFSLLNHHSKTHTVSDVIDLCQKTIGDVRAFIKTVDNLNTTEKQRKQLICGLIECSELLRDRLCSKLAISVSLNGYISLISLYLKHGHLKNVIPFEPLINLYVKESIAKCTQEEERVKILNQFKVDPVATIDDVIKGLPPAPNKVSNSSTKSCVFKPDQNYQYYKGAPNYTRDIITTYHIEHGRRYRIQTYNDCLYDVLGYTLEAPNFLEATHSPTTNGISAIEHEIYDRMSWSDRLNLIRFRTKIRIEDAKGSELNDYHGNSTDITISWFDDNEISCSKTISLKKSDNKK</sequence>
<dbReference type="GeneID" id="31079596"/>
<keyword evidence="2" id="KW-1185">Reference proteome</keyword>
<dbReference type="RefSeq" id="YP_009345989.1">
    <property type="nucleotide sequence ID" value="NC_033829.1"/>
</dbReference>
<proteinExistence type="predicted"/>